<evidence type="ECO:0000313" key="12">
    <source>
        <dbReference type="EMBL" id="SMF94051.1"/>
    </source>
</evidence>
<dbReference type="PANTHER" id="PTHR34388:SF1">
    <property type="entry name" value="DNA POLYMERASE III SUBUNIT DELTA"/>
    <property type="match status" value="1"/>
</dbReference>
<dbReference type="OrthoDB" id="9770982at2"/>
<feature type="domain" description="DNA polymerase III delta N-terminal" evidence="10">
    <location>
        <begin position="20"/>
        <end position="130"/>
    </location>
</feature>
<reference evidence="12 13" key="1">
    <citation type="submission" date="2016-12" db="EMBL/GenBank/DDBJ databases">
        <authorList>
            <person name="Song W.-J."/>
            <person name="Kurnit D.M."/>
        </authorList>
    </citation>
    <scope>NUCLEOTIDE SEQUENCE [LARGE SCALE GENOMIC DNA]</scope>
    <source>
        <strain evidence="12 13">175</strain>
    </source>
</reference>
<evidence type="ECO:0000256" key="2">
    <source>
        <dbReference type="ARBA" id="ARBA00017703"/>
    </source>
</evidence>
<dbReference type="PANTHER" id="PTHR34388">
    <property type="entry name" value="DNA POLYMERASE III SUBUNIT DELTA"/>
    <property type="match status" value="1"/>
</dbReference>
<dbReference type="Gene3D" id="1.20.272.10">
    <property type="match status" value="1"/>
</dbReference>
<dbReference type="Pfam" id="PF14840">
    <property type="entry name" value="DNA_pol3_delt_C"/>
    <property type="match status" value="1"/>
</dbReference>
<evidence type="ECO:0000313" key="13">
    <source>
        <dbReference type="Proteomes" id="UP000192923"/>
    </source>
</evidence>
<dbReference type="GO" id="GO:0003887">
    <property type="term" value="F:DNA-directed DNA polymerase activity"/>
    <property type="evidence" value="ECO:0007669"/>
    <property type="project" value="UniProtKB-UniRule"/>
</dbReference>
<dbReference type="NCBIfam" id="TIGR01128">
    <property type="entry name" value="holA"/>
    <property type="match status" value="1"/>
</dbReference>
<dbReference type="STRING" id="1760988.SAMN02949497_1353"/>
<evidence type="ECO:0000256" key="7">
    <source>
        <dbReference type="ARBA" id="ARBA00034754"/>
    </source>
</evidence>
<dbReference type="Proteomes" id="UP000192923">
    <property type="component" value="Unassembled WGS sequence"/>
</dbReference>
<gene>
    <name evidence="12" type="ORF">SAMN02949497_1353</name>
</gene>
<comment type="catalytic activity">
    <reaction evidence="8">
        <text>DNA(n) + a 2'-deoxyribonucleoside 5'-triphosphate = DNA(n+1) + diphosphate</text>
        <dbReference type="Rhea" id="RHEA:22508"/>
        <dbReference type="Rhea" id="RHEA-COMP:17339"/>
        <dbReference type="Rhea" id="RHEA-COMP:17340"/>
        <dbReference type="ChEBI" id="CHEBI:33019"/>
        <dbReference type="ChEBI" id="CHEBI:61560"/>
        <dbReference type="ChEBI" id="CHEBI:173112"/>
        <dbReference type="EC" id="2.7.7.7"/>
    </reaction>
</comment>
<dbReference type="InterPro" id="IPR008921">
    <property type="entry name" value="DNA_pol3_clamp-load_cplx_C"/>
</dbReference>
<dbReference type="Pfam" id="PF06144">
    <property type="entry name" value="DNA_pol3_delta"/>
    <property type="match status" value="1"/>
</dbReference>
<keyword evidence="3" id="KW-0808">Transferase</keyword>
<dbReference type="RefSeq" id="WP_085211097.1">
    <property type="nucleotide sequence ID" value="NZ_FXAM01000001.1"/>
</dbReference>
<dbReference type="InterPro" id="IPR027417">
    <property type="entry name" value="P-loop_NTPase"/>
</dbReference>
<dbReference type="Gene3D" id="1.10.8.60">
    <property type="match status" value="1"/>
</dbReference>
<feature type="domain" description="DNA polymerase III subunit delta C-terminal" evidence="11">
    <location>
        <begin position="215"/>
        <end position="328"/>
    </location>
</feature>
<dbReference type="InterPro" id="IPR010372">
    <property type="entry name" value="DNA_pol3_delta_N"/>
</dbReference>
<keyword evidence="5" id="KW-0235">DNA replication</keyword>
<evidence type="ECO:0000256" key="8">
    <source>
        <dbReference type="ARBA" id="ARBA00049244"/>
    </source>
</evidence>
<evidence type="ECO:0000259" key="11">
    <source>
        <dbReference type="Pfam" id="PF14840"/>
    </source>
</evidence>
<evidence type="ECO:0000256" key="3">
    <source>
        <dbReference type="ARBA" id="ARBA00022679"/>
    </source>
</evidence>
<dbReference type="EC" id="2.7.7.7" evidence="1 9"/>
<name>A0A1Y6CUF1_9GAMM</name>
<dbReference type="GO" id="GO:0009360">
    <property type="term" value="C:DNA polymerase III complex"/>
    <property type="evidence" value="ECO:0007669"/>
    <property type="project" value="UniProtKB-UniRule"/>
</dbReference>
<keyword evidence="4" id="KW-0548">Nucleotidyltransferase</keyword>
<protein>
    <recommendedName>
        <fullName evidence="2 9">DNA polymerase III subunit delta</fullName>
        <ecNumber evidence="1 9">2.7.7.7</ecNumber>
    </recommendedName>
</protein>
<dbReference type="SUPFAM" id="SSF52540">
    <property type="entry name" value="P-loop containing nucleoside triphosphate hydrolases"/>
    <property type="match status" value="1"/>
</dbReference>
<evidence type="ECO:0000256" key="9">
    <source>
        <dbReference type="NCBIfam" id="TIGR01128"/>
    </source>
</evidence>
<dbReference type="SUPFAM" id="SSF48019">
    <property type="entry name" value="post-AAA+ oligomerization domain-like"/>
    <property type="match status" value="1"/>
</dbReference>
<evidence type="ECO:0000256" key="1">
    <source>
        <dbReference type="ARBA" id="ARBA00012417"/>
    </source>
</evidence>
<keyword evidence="6" id="KW-0239">DNA-directed DNA polymerase</keyword>
<dbReference type="GO" id="GO:0003677">
    <property type="term" value="F:DNA binding"/>
    <property type="evidence" value="ECO:0007669"/>
    <property type="project" value="InterPro"/>
</dbReference>
<dbReference type="InterPro" id="IPR005790">
    <property type="entry name" value="DNA_polIII_delta"/>
</dbReference>
<dbReference type="EMBL" id="FXAM01000001">
    <property type="protein sequence ID" value="SMF94051.1"/>
    <property type="molecule type" value="Genomic_DNA"/>
</dbReference>
<evidence type="ECO:0000259" key="10">
    <source>
        <dbReference type="Pfam" id="PF06144"/>
    </source>
</evidence>
<sequence>MKLYPEQLEEHLKRKLLPIYLLSGDEPLQLTEAADALRHAAKAQGYPSRELFYADAGFDWALLREATDAFSLFGERRLLDLRIPAKPDKNATAALLHYAERPPEDAILVISTAKLATADQKAKWYQAIDKIGAVLPVWPLEGEKLLRWIDRRLSTRGLLTDQSGLRLIAARTEGNLLAAAQEIEKLHILHGRGKLSDEQIVQAVANSARYDVFDLAEEVLRGQAGKAYRVLMGLKAEGVAPAVALWALGRDIRLVAALLREIAGGTSQDSAYAKLKVWDNRKETLGLALRRLDRGTVHRALLLAAEADRVIKGAGVGEAWDALLAVCLCVAAPPGKAVLDRLHS</sequence>
<dbReference type="CDD" id="cd18138">
    <property type="entry name" value="HLD_clamp_pol_III_delta"/>
    <property type="match status" value="1"/>
</dbReference>
<evidence type="ECO:0000256" key="6">
    <source>
        <dbReference type="ARBA" id="ARBA00022932"/>
    </source>
</evidence>
<organism evidence="12 13">
    <name type="scientific">Methylomagnum ishizawai</name>
    <dbReference type="NCBI Taxonomy" id="1760988"/>
    <lineage>
        <taxon>Bacteria</taxon>
        <taxon>Pseudomonadati</taxon>
        <taxon>Pseudomonadota</taxon>
        <taxon>Gammaproteobacteria</taxon>
        <taxon>Methylococcales</taxon>
        <taxon>Methylococcaceae</taxon>
        <taxon>Methylomagnum</taxon>
    </lineage>
</organism>
<evidence type="ECO:0000256" key="5">
    <source>
        <dbReference type="ARBA" id="ARBA00022705"/>
    </source>
</evidence>
<dbReference type="GO" id="GO:0006261">
    <property type="term" value="P:DNA-templated DNA replication"/>
    <property type="evidence" value="ECO:0007669"/>
    <property type="project" value="TreeGrafter"/>
</dbReference>
<dbReference type="AlphaFoldDB" id="A0A1Y6CUF1"/>
<keyword evidence="13" id="KW-1185">Reference proteome</keyword>
<comment type="similarity">
    <text evidence="7">Belongs to the DNA polymerase HolA subunit family.</text>
</comment>
<dbReference type="Gene3D" id="3.40.50.300">
    <property type="entry name" value="P-loop containing nucleotide triphosphate hydrolases"/>
    <property type="match status" value="1"/>
</dbReference>
<accession>A0A1Y6CUF1</accession>
<evidence type="ECO:0000256" key="4">
    <source>
        <dbReference type="ARBA" id="ARBA00022695"/>
    </source>
</evidence>
<proteinExistence type="inferred from homology"/>
<dbReference type="InterPro" id="IPR032780">
    <property type="entry name" value="DNA_pol3_delt_C"/>
</dbReference>